<dbReference type="EMBL" id="DSPX01000104">
    <property type="protein sequence ID" value="HGG01099.1"/>
    <property type="molecule type" value="Genomic_DNA"/>
</dbReference>
<reference evidence="2" key="1">
    <citation type="journal article" date="2020" name="mSystems">
        <title>Genome- and Community-Level Interaction Insights into Carbon Utilization and Element Cycling Functions of Hydrothermarchaeota in Hydrothermal Sediment.</title>
        <authorList>
            <person name="Zhou Z."/>
            <person name="Liu Y."/>
            <person name="Xu W."/>
            <person name="Pan J."/>
            <person name="Luo Z.H."/>
            <person name="Li M."/>
        </authorList>
    </citation>
    <scope>NUCLEOTIDE SEQUENCE [LARGE SCALE GENOMIC DNA]</scope>
    <source>
        <strain evidence="2">SpSt-374</strain>
    </source>
</reference>
<name>A0A7C3VHC3_9CYAN</name>
<evidence type="ECO:0000256" key="1">
    <source>
        <dbReference type="SAM" id="MobiDB-lite"/>
    </source>
</evidence>
<dbReference type="AlphaFoldDB" id="A0A7C3VHC3"/>
<organism evidence="2">
    <name type="scientific">Planktothricoides sp. SpSt-374</name>
    <dbReference type="NCBI Taxonomy" id="2282167"/>
    <lineage>
        <taxon>Bacteria</taxon>
        <taxon>Bacillati</taxon>
        <taxon>Cyanobacteriota</taxon>
        <taxon>Cyanophyceae</taxon>
        <taxon>Oscillatoriophycideae</taxon>
        <taxon>Oscillatoriales</taxon>
        <taxon>Oscillatoriaceae</taxon>
        <taxon>Planktothricoides</taxon>
    </lineage>
</organism>
<feature type="compositionally biased region" description="Low complexity" evidence="1">
    <location>
        <begin position="56"/>
        <end position="71"/>
    </location>
</feature>
<proteinExistence type="predicted"/>
<feature type="region of interest" description="Disordered" evidence="1">
    <location>
        <begin position="28"/>
        <end position="71"/>
    </location>
</feature>
<gene>
    <name evidence="2" type="ORF">ENR15_10725</name>
</gene>
<accession>A0A7C3VHC3</accession>
<comment type="caution">
    <text evidence="2">The sequence shown here is derived from an EMBL/GenBank/DDBJ whole genome shotgun (WGS) entry which is preliminary data.</text>
</comment>
<protein>
    <submittedName>
        <fullName evidence="2">Uncharacterized protein</fullName>
    </submittedName>
</protein>
<evidence type="ECO:0000313" key="2">
    <source>
        <dbReference type="EMBL" id="HGG01099.1"/>
    </source>
</evidence>
<sequence>MGGDGDLWSRGPLDWGIGGLGDWGNIPRLPVSPSPRLPKSLHLPISPVGERSRTASPRLPVSPSPRLRVPL</sequence>